<keyword evidence="1" id="KW-0175">Coiled coil</keyword>
<name>A0A078L055_9GAMM</name>
<feature type="compositionally biased region" description="Polar residues" evidence="2">
    <location>
        <begin position="898"/>
        <end position="908"/>
    </location>
</feature>
<sequence length="930" mass="104432">MNPEQRRRLVSTFLRAKYPDTYDDAWLENENTFAPVAEAIDLMEKWGTLNSSVLNDNPHALGSLFAALDRALMVSMDVPPKYVFAVEDALLPDGDYTSRQTKTIENQAIQVNFLNRRGEPRNPNFEELRQNTLETLLRIAANQMPSLPAWDKISSQDVQSAIKAREKLLKAATDPGVKQNLENEIDLLKDINKVSQLKVINIPKEDGSNDHYCILPDAAGGVTEKYSVMSTGKAIEQMIHLYNGRYGLDFAGYTAQRDNFKLSTEGILKLPKHGKTIEVQREAIALNISRILGFTTTKSTMVEHNGQAALFVPFDKIQLMKEFAHGETHHVVLPSSLKKITSIGDEYLHYSTITPVGNQLHSDRAIEDFGRVMAFSYLCNDPDFIGMENQNKAIKDNHLLYIFDQVVMSDEKMELDSRLSLAPIGAGRHSRHNQGRNRSIVEDSSFNAKFASVTQLLENQGRINTMLDGILDSHDTKIRQLRADIKNIADKGGRALPAEKEQMKALQTQLKEVELLRGDAAGIKDVINSRMETMFRKFPTLNGQAMNPQVFLANQDVLRQSLTLEKLINKPVLFADDGRPYKNPWTYRNKNKITEINLTHDNKVELTFKTLDVTQMIAVLKSAGVDTSLCEKKGTTLKIPIGELNKVQERCMFPELGAFAPPPNGYLDINRLRLNLSGYSENSEVIIARIEKYKADLLQAEALEYGPDIKNKIENMQSTLAALKEIRDSSSSKGMVKQVELNLQLDIQENLREMIHEEEPGLDAKIAQAFEAAVKLDRVNDFNHVLMAFAYNGFKNAPGLDTYLTHCITAGQRANDNYKNAKEASLAIRNESHEFYTALNNPPQPQPRDSVSAMLDRMPPGRVVHGPHLEFSEDDEDVDVHNVQRQRQVEEHRELTVHVTQSSGSNPLPTGGGTQVVEEDPTITTVKTFS</sequence>
<evidence type="ECO:0000313" key="4">
    <source>
        <dbReference type="Proteomes" id="UP000044071"/>
    </source>
</evidence>
<dbReference type="RefSeq" id="WP_052403303.1">
    <property type="nucleotide sequence ID" value="NZ_CCVW01000003.1"/>
</dbReference>
<feature type="coiled-coil region" evidence="1">
    <location>
        <begin position="471"/>
        <end position="516"/>
    </location>
</feature>
<keyword evidence="4" id="KW-1185">Reference proteome</keyword>
<dbReference type="AlphaFoldDB" id="A0A078L055"/>
<organism evidence="3 4">
    <name type="scientific">Legionella massiliensis</name>
    <dbReference type="NCBI Taxonomy" id="1034943"/>
    <lineage>
        <taxon>Bacteria</taxon>
        <taxon>Pseudomonadati</taxon>
        <taxon>Pseudomonadota</taxon>
        <taxon>Gammaproteobacteria</taxon>
        <taxon>Legionellales</taxon>
        <taxon>Legionellaceae</taxon>
        <taxon>Legionella</taxon>
    </lineage>
</organism>
<evidence type="ECO:0008006" key="5">
    <source>
        <dbReference type="Google" id="ProtNLM"/>
    </source>
</evidence>
<reference evidence="3 4" key="1">
    <citation type="submission" date="2014-06" db="EMBL/GenBank/DDBJ databases">
        <authorList>
            <person name="Urmite Genomes Urmite Genomes"/>
        </authorList>
    </citation>
    <scope>NUCLEOTIDE SEQUENCE [LARGE SCALE GENOMIC DNA]</scope>
</reference>
<dbReference type="EMBL" id="CCSB01000003">
    <property type="protein sequence ID" value="CDZ78521.1"/>
    <property type="molecule type" value="Genomic_DNA"/>
</dbReference>
<evidence type="ECO:0000256" key="1">
    <source>
        <dbReference type="SAM" id="Coils"/>
    </source>
</evidence>
<dbReference type="Proteomes" id="UP000044071">
    <property type="component" value="Unassembled WGS sequence"/>
</dbReference>
<accession>A0A078L055</accession>
<dbReference type="OrthoDB" id="9805913at2"/>
<feature type="region of interest" description="Disordered" evidence="2">
    <location>
        <begin position="897"/>
        <end position="930"/>
    </location>
</feature>
<proteinExistence type="predicted"/>
<protein>
    <recommendedName>
        <fullName evidence="5">Coiled-coil protein</fullName>
    </recommendedName>
</protein>
<dbReference type="eggNOG" id="ENOG5030T55">
    <property type="taxonomic scope" value="Bacteria"/>
</dbReference>
<evidence type="ECO:0000256" key="2">
    <source>
        <dbReference type="SAM" id="MobiDB-lite"/>
    </source>
</evidence>
<evidence type="ECO:0000313" key="3">
    <source>
        <dbReference type="EMBL" id="CDZ78521.1"/>
    </source>
</evidence>
<gene>
    <name evidence="3" type="ORF">BN59_02831</name>
</gene>